<dbReference type="AlphaFoldDB" id="A0A0A0KUV1"/>
<evidence type="ECO:0000313" key="2">
    <source>
        <dbReference type="Proteomes" id="UP000029981"/>
    </source>
</evidence>
<organism evidence="1 2">
    <name type="scientific">Cucumis sativus</name>
    <name type="common">Cucumber</name>
    <dbReference type="NCBI Taxonomy" id="3659"/>
    <lineage>
        <taxon>Eukaryota</taxon>
        <taxon>Viridiplantae</taxon>
        <taxon>Streptophyta</taxon>
        <taxon>Embryophyta</taxon>
        <taxon>Tracheophyta</taxon>
        <taxon>Spermatophyta</taxon>
        <taxon>Magnoliopsida</taxon>
        <taxon>eudicotyledons</taxon>
        <taxon>Gunneridae</taxon>
        <taxon>Pentapetalae</taxon>
        <taxon>rosids</taxon>
        <taxon>fabids</taxon>
        <taxon>Cucurbitales</taxon>
        <taxon>Cucurbitaceae</taxon>
        <taxon>Benincaseae</taxon>
        <taxon>Cucumis</taxon>
    </lineage>
</organism>
<dbReference type="Gramene" id="KGN52684">
    <property type="protein sequence ID" value="KGN52684"/>
    <property type="gene ID" value="Csa_5G650490"/>
</dbReference>
<dbReference type="Proteomes" id="UP000029981">
    <property type="component" value="Chromosome 5"/>
</dbReference>
<keyword evidence="2" id="KW-1185">Reference proteome</keyword>
<protein>
    <submittedName>
        <fullName evidence="1">Uncharacterized protein</fullName>
    </submittedName>
</protein>
<reference evidence="1 2" key="4">
    <citation type="journal article" date="2011" name="BMC Genomics">
        <title>RNA-Seq improves annotation of protein-coding genes in the cucumber genome.</title>
        <authorList>
            <person name="Li Z."/>
            <person name="Zhang Z."/>
            <person name="Yan P."/>
            <person name="Huang S."/>
            <person name="Fei Z."/>
            <person name="Lin K."/>
        </authorList>
    </citation>
    <scope>NUCLEOTIDE SEQUENCE [LARGE SCALE GENOMIC DNA]</scope>
    <source>
        <strain evidence="2">cv. 9930</strain>
    </source>
</reference>
<accession>A0A0A0KUV1</accession>
<sequence>MERGKGKGERGILKLNVIWQKGERERVEVGSDEMKTEKECEQLRRRRRFCKEYNRKRLLNPSIDSEEEEEKNFWGLVSSLCVQCRKTCIPVLSCSKFKSSRFN</sequence>
<reference evidence="1 2" key="1">
    <citation type="journal article" date="2009" name="Nat. Genet.">
        <title>The genome of the cucumber, Cucumis sativus L.</title>
        <authorList>
            <person name="Huang S."/>
            <person name="Li R."/>
            <person name="Zhang Z."/>
            <person name="Li L."/>
            <person name="Gu X."/>
            <person name="Fan W."/>
            <person name="Lucas W.J."/>
            <person name="Wang X."/>
            <person name="Xie B."/>
            <person name="Ni P."/>
            <person name="Ren Y."/>
            <person name="Zhu H."/>
            <person name="Li J."/>
            <person name="Lin K."/>
            <person name="Jin W."/>
            <person name="Fei Z."/>
            <person name="Li G."/>
            <person name="Staub J."/>
            <person name="Kilian A."/>
            <person name="van der Vossen E.A."/>
            <person name="Wu Y."/>
            <person name="Guo J."/>
            <person name="He J."/>
            <person name="Jia Z."/>
            <person name="Ren Y."/>
            <person name="Tian G."/>
            <person name="Lu Y."/>
            <person name="Ruan J."/>
            <person name="Qian W."/>
            <person name="Wang M."/>
            <person name="Huang Q."/>
            <person name="Li B."/>
            <person name="Xuan Z."/>
            <person name="Cao J."/>
            <person name="Asan"/>
            <person name="Wu Z."/>
            <person name="Zhang J."/>
            <person name="Cai Q."/>
            <person name="Bai Y."/>
            <person name="Zhao B."/>
            <person name="Han Y."/>
            <person name="Li Y."/>
            <person name="Li X."/>
            <person name="Wang S."/>
            <person name="Shi Q."/>
            <person name="Liu S."/>
            <person name="Cho W.K."/>
            <person name="Kim J.Y."/>
            <person name="Xu Y."/>
            <person name="Heller-Uszynska K."/>
            <person name="Miao H."/>
            <person name="Cheng Z."/>
            <person name="Zhang S."/>
            <person name="Wu J."/>
            <person name="Yang Y."/>
            <person name="Kang H."/>
            <person name="Li M."/>
            <person name="Liang H."/>
            <person name="Ren X."/>
            <person name="Shi Z."/>
            <person name="Wen M."/>
            <person name="Jian M."/>
            <person name="Yang H."/>
            <person name="Zhang G."/>
            <person name="Yang Z."/>
            <person name="Chen R."/>
            <person name="Liu S."/>
            <person name="Li J."/>
            <person name="Ma L."/>
            <person name="Liu H."/>
            <person name="Zhou Y."/>
            <person name="Zhao J."/>
            <person name="Fang X."/>
            <person name="Li G."/>
            <person name="Fang L."/>
            <person name="Li Y."/>
            <person name="Liu D."/>
            <person name="Zheng H."/>
            <person name="Zhang Y."/>
            <person name="Qin N."/>
            <person name="Li Z."/>
            <person name="Yang G."/>
            <person name="Yang S."/>
            <person name="Bolund L."/>
            <person name="Kristiansen K."/>
            <person name="Zheng H."/>
            <person name="Li S."/>
            <person name="Zhang X."/>
            <person name="Yang H."/>
            <person name="Wang J."/>
            <person name="Sun R."/>
            <person name="Zhang B."/>
            <person name="Jiang S."/>
            <person name="Wang J."/>
            <person name="Du Y."/>
            <person name="Li S."/>
        </authorList>
    </citation>
    <scope>NUCLEOTIDE SEQUENCE [LARGE SCALE GENOMIC DNA]</scope>
    <source>
        <strain evidence="2">cv. 9930</strain>
    </source>
</reference>
<evidence type="ECO:0000313" key="1">
    <source>
        <dbReference type="EMBL" id="KGN52684.1"/>
    </source>
</evidence>
<gene>
    <name evidence="1" type="ORF">Csa_5G650490</name>
</gene>
<proteinExistence type="predicted"/>
<reference evidence="1 2" key="3">
    <citation type="journal article" date="2010" name="BMC Genomics">
        <title>Transcriptome sequencing and comparative analysis of cucumber flowers with different sex types.</title>
        <authorList>
            <person name="Guo S."/>
            <person name="Zheng Y."/>
            <person name="Joung J.G."/>
            <person name="Liu S."/>
            <person name="Zhang Z."/>
            <person name="Crasta O.R."/>
            <person name="Sobral B.W."/>
            <person name="Xu Y."/>
            <person name="Huang S."/>
            <person name="Fei Z."/>
        </authorList>
    </citation>
    <scope>NUCLEOTIDE SEQUENCE [LARGE SCALE GENOMIC DNA]</scope>
    <source>
        <strain evidence="2">cv. 9930</strain>
    </source>
</reference>
<dbReference type="EMBL" id="CM002926">
    <property type="protein sequence ID" value="KGN52684.1"/>
    <property type="molecule type" value="Genomic_DNA"/>
</dbReference>
<reference evidence="1 2" key="2">
    <citation type="journal article" date="2009" name="PLoS ONE">
        <title>An integrated genetic and cytogenetic map of the cucumber genome.</title>
        <authorList>
            <person name="Ren Y."/>
            <person name="Zhang Z."/>
            <person name="Liu J."/>
            <person name="Staub J.E."/>
            <person name="Han Y."/>
            <person name="Cheng Z."/>
            <person name="Li X."/>
            <person name="Lu J."/>
            <person name="Miao H."/>
            <person name="Kang H."/>
            <person name="Xie B."/>
            <person name="Gu X."/>
            <person name="Wang X."/>
            <person name="Du Y."/>
            <person name="Jin W."/>
            <person name="Huang S."/>
        </authorList>
    </citation>
    <scope>NUCLEOTIDE SEQUENCE [LARGE SCALE GENOMIC DNA]</scope>
    <source>
        <strain evidence="2">cv. 9930</strain>
    </source>
</reference>
<name>A0A0A0KUV1_CUCSA</name>